<dbReference type="AlphaFoldDB" id="A0AAV3YJL9"/>
<evidence type="ECO:0000313" key="3">
    <source>
        <dbReference type="Proteomes" id="UP000735302"/>
    </source>
</evidence>
<sequence>MRLPRGMGYHRDEQDAVTENLRLKEENTRLQAAVWVLRDNPTLQADSTVAAIFRLSDAQFQKKFSVVRQVTSGLYHSKECGRSSRNNNKTKVRAMRTHLDIGALTNTIHLIKKPLGPRRLSRAKSMSSNRPCSPEENLDTTDRMTPTSKRRSESAGPLQNFSANRSPNTAEELQHYYHEKIRYRFERVCANVPTPSSQDSDSDTIIAGSSGPEFDIDLSTDEDGPSGAQIASTPRSRTDFPISGRGTPATDQGVGVFSGSI</sequence>
<protein>
    <submittedName>
        <fullName evidence="2">Uncharacterized protein</fullName>
    </submittedName>
</protein>
<name>A0AAV3YJL9_9GAST</name>
<reference evidence="2 3" key="1">
    <citation type="journal article" date="2021" name="Elife">
        <title>Chloroplast acquisition without the gene transfer in kleptoplastic sea slugs, Plakobranchus ocellatus.</title>
        <authorList>
            <person name="Maeda T."/>
            <person name="Takahashi S."/>
            <person name="Yoshida T."/>
            <person name="Shimamura S."/>
            <person name="Takaki Y."/>
            <person name="Nagai Y."/>
            <person name="Toyoda A."/>
            <person name="Suzuki Y."/>
            <person name="Arimoto A."/>
            <person name="Ishii H."/>
            <person name="Satoh N."/>
            <person name="Nishiyama T."/>
            <person name="Hasebe M."/>
            <person name="Maruyama T."/>
            <person name="Minagawa J."/>
            <person name="Obokata J."/>
            <person name="Shigenobu S."/>
        </authorList>
    </citation>
    <scope>NUCLEOTIDE SEQUENCE [LARGE SCALE GENOMIC DNA]</scope>
</reference>
<keyword evidence="3" id="KW-1185">Reference proteome</keyword>
<comment type="caution">
    <text evidence="2">The sequence shown here is derived from an EMBL/GenBank/DDBJ whole genome shotgun (WGS) entry which is preliminary data.</text>
</comment>
<feature type="compositionally biased region" description="Acidic residues" evidence="1">
    <location>
        <begin position="214"/>
        <end position="224"/>
    </location>
</feature>
<organism evidence="2 3">
    <name type="scientific">Plakobranchus ocellatus</name>
    <dbReference type="NCBI Taxonomy" id="259542"/>
    <lineage>
        <taxon>Eukaryota</taxon>
        <taxon>Metazoa</taxon>
        <taxon>Spiralia</taxon>
        <taxon>Lophotrochozoa</taxon>
        <taxon>Mollusca</taxon>
        <taxon>Gastropoda</taxon>
        <taxon>Heterobranchia</taxon>
        <taxon>Euthyneura</taxon>
        <taxon>Panpulmonata</taxon>
        <taxon>Sacoglossa</taxon>
        <taxon>Placobranchoidea</taxon>
        <taxon>Plakobranchidae</taxon>
        <taxon>Plakobranchus</taxon>
    </lineage>
</organism>
<proteinExistence type="predicted"/>
<dbReference type="Proteomes" id="UP000735302">
    <property type="component" value="Unassembled WGS sequence"/>
</dbReference>
<evidence type="ECO:0000256" key="1">
    <source>
        <dbReference type="SAM" id="MobiDB-lite"/>
    </source>
</evidence>
<feature type="region of interest" description="Disordered" evidence="1">
    <location>
        <begin position="115"/>
        <end position="169"/>
    </location>
</feature>
<feature type="region of interest" description="Disordered" evidence="1">
    <location>
        <begin position="192"/>
        <end position="261"/>
    </location>
</feature>
<accession>A0AAV3YJL9</accession>
<dbReference type="EMBL" id="BLXT01000992">
    <property type="protein sequence ID" value="GFN82557.1"/>
    <property type="molecule type" value="Genomic_DNA"/>
</dbReference>
<gene>
    <name evidence="2" type="ORF">PoB_000906300</name>
</gene>
<evidence type="ECO:0000313" key="2">
    <source>
        <dbReference type="EMBL" id="GFN82557.1"/>
    </source>
</evidence>
<feature type="compositionally biased region" description="Polar residues" evidence="1">
    <location>
        <begin position="157"/>
        <end position="169"/>
    </location>
</feature>